<name>A0ABQ7Z4L3_BRANA</name>
<feature type="transmembrane region" description="Helical" evidence="2">
    <location>
        <begin position="295"/>
        <end position="315"/>
    </location>
</feature>
<dbReference type="Proteomes" id="UP000824890">
    <property type="component" value="Unassembled WGS sequence"/>
</dbReference>
<accession>A0ABQ7Z4L3</accession>
<keyword evidence="4" id="KW-1185">Reference proteome</keyword>
<sequence length="321" mass="35933">MESGQLPEPELPEPPDFPSSPVRASLSKRSSATIEVFISNSPFYFAGFSISNRPFTSEEVSIVSFHLPALAPSTESPSISSMTSTSWILELGSSHSISEAGLLVFVIGSFGDFFTAVCSHITGFSPVRYTDVMSSPCQCVDWASSRSYFVLALPSPFILFLWVTLELRNMGLFGDVLMDIAYVVSTFGGLCVVSLKEKFIGILSRMNMIMVGIDYLFVSLLEQSLFPIFPHVWSELDEQALLVLQGSFSQRMLSAYGAVCVVLWVTLDAIFQNVYETVVIQFRMTSFCDLYRHSIFYFISVWFVWLSAVLLYSLLMEFKLF</sequence>
<evidence type="ECO:0000313" key="3">
    <source>
        <dbReference type="EMBL" id="KAH0875047.1"/>
    </source>
</evidence>
<organism evidence="3 4">
    <name type="scientific">Brassica napus</name>
    <name type="common">Rape</name>
    <dbReference type="NCBI Taxonomy" id="3708"/>
    <lineage>
        <taxon>Eukaryota</taxon>
        <taxon>Viridiplantae</taxon>
        <taxon>Streptophyta</taxon>
        <taxon>Embryophyta</taxon>
        <taxon>Tracheophyta</taxon>
        <taxon>Spermatophyta</taxon>
        <taxon>Magnoliopsida</taxon>
        <taxon>eudicotyledons</taxon>
        <taxon>Gunneridae</taxon>
        <taxon>Pentapetalae</taxon>
        <taxon>rosids</taxon>
        <taxon>malvids</taxon>
        <taxon>Brassicales</taxon>
        <taxon>Brassicaceae</taxon>
        <taxon>Brassiceae</taxon>
        <taxon>Brassica</taxon>
    </lineage>
</organism>
<keyword evidence="2" id="KW-0812">Transmembrane</keyword>
<gene>
    <name evidence="3" type="ORF">HID58_072409</name>
</gene>
<protein>
    <recommendedName>
        <fullName evidence="5">Transmembrane protein</fullName>
    </recommendedName>
</protein>
<keyword evidence="2" id="KW-0472">Membrane</keyword>
<feature type="transmembrane region" description="Helical" evidence="2">
    <location>
        <begin position="253"/>
        <end position="275"/>
    </location>
</feature>
<keyword evidence="2" id="KW-1133">Transmembrane helix</keyword>
<feature type="region of interest" description="Disordered" evidence="1">
    <location>
        <begin position="1"/>
        <end position="24"/>
    </location>
</feature>
<proteinExistence type="predicted"/>
<comment type="caution">
    <text evidence="3">The sequence shown here is derived from an EMBL/GenBank/DDBJ whole genome shotgun (WGS) entry which is preliminary data.</text>
</comment>
<feature type="transmembrane region" description="Helical" evidence="2">
    <location>
        <begin position="148"/>
        <end position="165"/>
    </location>
</feature>
<evidence type="ECO:0000256" key="1">
    <source>
        <dbReference type="SAM" id="MobiDB-lite"/>
    </source>
</evidence>
<evidence type="ECO:0000256" key="2">
    <source>
        <dbReference type="SAM" id="Phobius"/>
    </source>
</evidence>
<evidence type="ECO:0008006" key="5">
    <source>
        <dbReference type="Google" id="ProtNLM"/>
    </source>
</evidence>
<dbReference type="EMBL" id="JAGKQM010000016">
    <property type="protein sequence ID" value="KAH0875047.1"/>
    <property type="molecule type" value="Genomic_DNA"/>
</dbReference>
<reference evidence="3 4" key="1">
    <citation type="submission" date="2021-05" db="EMBL/GenBank/DDBJ databases">
        <title>Genome Assembly of Synthetic Allotetraploid Brassica napus Reveals Homoeologous Exchanges between Subgenomes.</title>
        <authorList>
            <person name="Davis J.T."/>
        </authorList>
    </citation>
    <scope>NUCLEOTIDE SEQUENCE [LARGE SCALE GENOMIC DNA]</scope>
    <source>
        <strain evidence="4">cv. Da-Ae</strain>
        <tissue evidence="3">Seedling</tissue>
    </source>
</reference>
<evidence type="ECO:0000313" key="4">
    <source>
        <dbReference type="Proteomes" id="UP000824890"/>
    </source>
</evidence>
<feature type="transmembrane region" description="Helical" evidence="2">
    <location>
        <begin position="177"/>
        <end position="195"/>
    </location>
</feature>